<proteinExistence type="predicted"/>
<name>A0A6S4T6P1_AERCA</name>
<reference evidence="1 2" key="1">
    <citation type="submission" date="2019-12" db="EMBL/GenBank/DDBJ databases">
        <title>complete genome sequences of Aeromonas caviae str. WP2-W18-ESBL-01 isolated from wastewater treatment plant effluent.</title>
        <authorList>
            <person name="Sekizuka T."/>
            <person name="Itokawa K."/>
            <person name="Yatsu K."/>
            <person name="Inamine Y."/>
            <person name="Kuroda M."/>
        </authorList>
    </citation>
    <scope>NUCLEOTIDE SEQUENCE [LARGE SCALE GENOMIC DNA]</scope>
    <source>
        <strain evidence="1 2">WP2-W18-ESBL-01</strain>
    </source>
</reference>
<dbReference type="InterPro" id="IPR029039">
    <property type="entry name" value="Flavoprotein-like_sf"/>
</dbReference>
<dbReference type="EMBL" id="AP021927">
    <property type="protein sequence ID" value="BBQ30764.1"/>
    <property type="molecule type" value="Genomic_DNA"/>
</dbReference>
<evidence type="ECO:0000313" key="1">
    <source>
        <dbReference type="EMBL" id="BBQ30764.1"/>
    </source>
</evidence>
<dbReference type="AlphaFoldDB" id="A0A6S4T6P1"/>
<organism evidence="1 2">
    <name type="scientific">Aeromonas caviae</name>
    <name type="common">Aeromonas punctata</name>
    <dbReference type="NCBI Taxonomy" id="648"/>
    <lineage>
        <taxon>Bacteria</taxon>
        <taxon>Pseudomonadati</taxon>
        <taxon>Pseudomonadota</taxon>
        <taxon>Gammaproteobacteria</taxon>
        <taxon>Aeromonadales</taxon>
        <taxon>Aeromonadaceae</taxon>
        <taxon>Aeromonas</taxon>
    </lineage>
</organism>
<sequence>MPVFIVTSIDSLAVQLTIKWSFTMANILVLKSSILGQYSQSNALIDGYLAERQGDTIQVRDLATLNLPVLDGELAMGLRGGENLNERQ</sequence>
<dbReference type="Gene3D" id="3.40.50.360">
    <property type="match status" value="1"/>
</dbReference>
<gene>
    <name evidence="1" type="ORF">WP2W18E01_23460</name>
</gene>
<accession>A0A6S4T6P1</accession>
<dbReference type="SUPFAM" id="SSF52218">
    <property type="entry name" value="Flavoproteins"/>
    <property type="match status" value="1"/>
</dbReference>
<protein>
    <submittedName>
        <fullName evidence="1">Uncharacterized protein</fullName>
    </submittedName>
</protein>
<evidence type="ECO:0000313" key="2">
    <source>
        <dbReference type="Proteomes" id="UP000515756"/>
    </source>
</evidence>
<dbReference type="Proteomes" id="UP000515756">
    <property type="component" value="Chromosome"/>
</dbReference>